<protein>
    <recommendedName>
        <fullName evidence="4">Outer membrane lipoprotein BamD-like domain-containing protein</fullName>
    </recommendedName>
</protein>
<feature type="region of interest" description="Disordered" evidence="1">
    <location>
        <begin position="87"/>
        <end position="161"/>
    </location>
</feature>
<evidence type="ECO:0000256" key="1">
    <source>
        <dbReference type="SAM" id="MobiDB-lite"/>
    </source>
</evidence>
<sequence length="255" mass="26346">MNFDTDPPRLSEGEGESAELARLVRASRARRPTTKTTAGMAERLAATSVYASAARGITASRGTTFAKVGLVALVGIGLGVFTARTHGVETPPSSSVVENRVPSVAPSAEPPAPPTTEMPSIPVDALPSSAPVAATVHAETARAAQPASPSPEATRVTSTRESEFTLVRHAQDALAVNPGGALSLAQEHARTFPNGELVQEREVIAVEALSKLGRSADAKARATALVTAHPRSPYVARLERAIGEPLAPPSSADSR</sequence>
<reference evidence="2 3" key="1">
    <citation type="submission" date="2015-08" db="EMBL/GenBank/DDBJ databases">
        <authorList>
            <person name="Babu N.S."/>
            <person name="Beckwith C.J."/>
            <person name="Beseler K.G."/>
            <person name="Brison A."/>
            <person name="Carone J.V."/>
            <person name="Caskin T.P."/>
            <person name="Diamond M."/>
            <person name="Durham M.E."/>
            <person name="Foxe J.M."/>
            <person name="Go M."/>
            <person name="Henderson B.A."/>
            <person name="Jones I.B."/>
            <person name="McGettigan J.A."/>
            <person name="Micheletti S.J."/>
            <person name="Nasrallah M.E."/>
            <person name="Ortiz D."/>
            <person name="Piller C.R."/>
            <person name="Privatt S.R."/>
            <person name="Schneider S.L."/>
            <person name="Sharp S."/>
            <person name="Smith T.C."/>
            <person name="Stanton J.D."/>
            <person name="Ullery H.E."/>
            <person name="Wilson R.J."/>
            <person name="Serrano M.G."/>
            <person name="Buck G."/>
            <person name="Lee V."/>
            <person name="Wang Y."/>
            <person name="Carvalho R."/>
            <person name="Voegtly L."/>
            <person name="Shi R."/>
            <person name="Duckworth R."/>
            <person name="Johnson A."/>
            <person name="Loviza R."/>
            <person name="Walstead R."/>
            <person name="Shah Z."/>
            <person name="Kiflezghi M."/>
            <person name="Wade K."/>
            <person name="Ball S.L."/>
            <person name="Bradley K.W."/>
            <person name="Asai D.J."/>
            <person name="Bowman C.A."/>
            <person name="Russell D.A."/>
            <person name="Pope W.H."/>
            <person name="Jacobs-Sera D."/>
            <person name="Hendrix R.W."/>
            <person name="Hatfull G.F."/>
        </authorList>
    </citation>
    <scope>NUCLEOTIDE SEQUENCE [LARGE SCALE GENOMIC DNA]</scope>
    <source>
        <strain evidence="2 3">DSM 27648</strain>
    </source>
</reference>
<accession>A0A0K1PLG4</accession>
<dbReference type="AlphaFoldDB" id="A0A0K1PLG4"/>
<keyword evidence="3" id="KW-1185">Reference proteome</keyword>
<dbReference type="KEGG" id="llu:AKJ09_00623"/>
<dbReference type="EMBL" id="CP012333">
    <property type="protein sequence ID" value="AKU93959.1"/>
    <property type="molecule type" value="Genomic_DNA"/>
</dbReference>
<dbReference type="STRING" id="1391654.AKJ09_00623"/>
<dbReference type="Proteomes" id="UP000064967">
    <property type="component" value="Chromosome"/>
</dbReference>
<evidence type="ECO:0008006" key="4">
    <source>
        <dbReference type="Google" id="ProtNLM"/>
    </source>
</evidence>
<dbReference type="OrthoDB" id="5526694at2"/>
<name>A0A0K1PLG4_9BACT</name>
<evidence type="ECO:0000313" key="2">
    <source>
        <dbReference type="EMBL" id="AKU93959.1"/>
    </source>
</evidence>
<organism evidence="2 3">
    <name type="scientific">Labilithrix luteola</name>
    <dbReference type="NCBI Taxonomy" id="1391654"/>
    <lineage>
        <taxon>Bacteria</taxon>
        <taxon>Pseudomonadati</taxon>
        <taxon>Myxococcota</taxon>
        <taxon>Polyangia</taxon>
        <taxon>Polyangiales</taxon>
        <taxon>Labilitrichaceae</taxon>
        <taxon>Labilithrix</taxon>
    </lineage>
</organism>
<proteinExistence type="predicted"/>
<dbReference type="RefSeq" id="WP_146645630.1">
    <property type="nucleotide sequence ID" value="NZ_CP012333.1"/>
</dbReference>
<gene>
    <name evidence="2" type="ORF">AKJ09_00623</name>
</gene>
<feature type="compositionally biased region" description="Low complexity" evidence="1">
    <location>
        <begin position="132"/>
        <end position="144"/>
    </location>
</feature>
<evidence type="ECO:0000313" key="3">
    <source>
        <dbReference type="Proteomes" id="UP000064967"/>
    </source>
</evidence>